<dbReference type="InterPro" id="IPR013097">
    <property type="entry name" value="Dabb"/>
</dbReference>
<dbReference type="PANTHER" id="PTHR37832:SF1">
    <property type="entry name" value="STRESS-RESPONSE A_B BARREL DOMAIN-CONTAINING PROTEIN"/>
    <property type="match status" value="1"/>
</dbReference>
<dbReference type="SMART" id="SM00886">
    <property type="entry name" value="Dabb"/>
    <property type="match status" value="1"/>
</dbReference>
<evidence type="ECO:0000313" key="2">
    <source>
        <dbReference type="EMBL" id="MBB3703548.1"/>
    </source>
</evidence>
<dbReference type="EMBL" id="JACICA010000015">
    <property type="protein sequence ID" value="MBB3703548.1"/>
    <property type="molecule type" value="Genomic_DNA"/>
</dbReference>
<gene>
    <name evidence="2" type="ORF">FHS60_002039</name>
</gene>
<sequence length="102" mass="11661">MYRHIVLFKFRDDIAPLNREKAFLSFKEGIEALPAIIPTIKEIEVGENKNESEVWDICLNSLFESLEDIKAYGLHPAHQEIAAILKPLLTSRSCVDYKTSID</sequence>
<comment type="caution">
    <text evidence="2">The sequence shown here is derived from an EMBL/GenBank/DDBJ whole genome shotgun (WGS) entry which is preliminary data.</text>
</comment>
<proteinExistence type="predicted"/>
<dbReference type="Proteomes" id="UP000541425">
    <property type="component" value="Unassembled WGS sequence"/>
</dbReference>
<dbReference type="InterPro" id="IPR011008">
    <property type="entry name" value="Dimeric_a/b-barrel"/>
</dbReference>
<dbReference type="PANTHER" id="PTHR37832">
    <property type="entry name" value="BLL2683 PROTEIN"/>
    <property type="match status" value="1"/>
</dbReference>
<reference evidence="2 3" key="1">
    <citation type="submission" date="2020-08" db="EMBL/GenBank/DDBJ databases">
        <title>Genomic Encyclopedia of Type Strains, Phase IV (KMG-IV): sequencing the most valuable type-strain genomes for metagenomic binning, comparative biology and taxonomic classification.</title>
        <authorList>
            <person name="Goeker M."/>
        </authorList>
    </citation>
    <scope>NUCLEOTIDE SEQUENCE [LARGE SCALE GENOMIC DNA]</scope>
    <source>
        <strain evidence="2 3">DSM 22548</strain>
    </source>
</reference>
<evidence type="ECO:0000259" key="1">
    <source>
        <dbReference type="PROSITE" id="PS51502"/>
    </source>
</evidence>
<accession>A0A7W5UFY4</accession>
<name>A0A7W5UFY4_9BACT</name>
<dbReference type="Pfam" id="PF07876">
    <property type="entry name" value="Dabb"/>
    <property type="match status" value="1"/>
</dbReference>
<organism evidence="2 3">
    <name type="scientific">Alloprevotella rava</name>
    <dbReference type="NCBI Taxonomy" id="671218"/>
    <lineage>
        <taxon>Bacteria</taxon>
        <taxon>Pseudomonadati</taxon>
        <taxon>Bacteroidota</taxon>
        <taxon>Bacteroidia</taxon>
        <taxon>Bacteroidales</taxon>
        <taxon>Prevotellaceae</taxon>
        <taxon>Alloprevotella</taxon>
    </lineage>
</organism>
<evidence type="ECO:0000313" key="3">
    <source>
        <dbReference type="Proteomes" id="UP000541425"/>
    </source>
</evidence>
<dbReference type="PROSITE" id="PS51502">
    <property type="entry name" value="S_R_A_B_BARREL"/>
    <property type="match status" value="1"/>
</dbReference>
<dbReference type="AlphaFoldDB" id="A0A7W5UFY4"/>
<dbReference type="RefSeq" id="WP_183697947.1">
    <property type="nucleotide sequence ID" value="NZ_JACICA010000015.1"/>
</dbReference>
<protein>
    <recommendedName>
        <fullName evidence="1">Stress-response A/B barrel domain-containing protein</fullName>
    </recommendedName>
</protein>
<dbReference type="Gene3D" id="3.30.70.100">
    <property type="match status" value="1"/>
</dbReference>
<dbReference type="SUPFAM" id="SSF54909">
    <property type="entry name" value="Dimeric alpha+beta barrel"/>
    <property type="match status" value="1"/>
</dbReference>
<feature type="domain" description="Stress-response A/B barrel" evidence="1">
    <location>
        <begin position="2"/>
        <end position="97"/>
    </location>
</feature>